<evidence type="ECO:0000256" key="1">
    <source>
        <dbReference type="SAM" id="MobiDB-lite"/>
    </source>
</evidence>
<proteinExistence type="predicted"/>
<accession>A0ABU2M2B3</accession>
<comment type="caution">
    <text evidence="2">The sequence shown here is derived from an EMBL/GenBank/DDBJ whole genome shotgun (WGS) entry which is preliminary data.</text>
</comment>
<keyword evidence="3" id="KW-1185">Reference proteome</keyword>
<reference evidence="3" key="1">
    <citation type="submission" date="2023-07" db="EMBL/GenBank/DDBJ databases">
        <title>30 novel species of actinomycetes from the DSMZ collection.</title>
        <authorList>
            <person name="Nouioui I."/>
        </authorList>
    </citation>
    <scope>NUCLEOTIDE SEQUENCE [LARGE SCALE GENOMIC DNA]</scope>
    <source>
        <strain evidence="3">DSM 44918</strain>
    </source>
</reference>
<sequence>MSVLIGGESSRAAGTGRGRADWSSKHAEFSERFSALRAQVVGVLGIEGPPGLEADSPAQAGEVISDFSRLCALRMRAVPSSDTETERQLYTLLLRLQQLAMDWYLFETGVRSQRLADCAVSLNR</sequence>
<evidence type="ECO:0000313" key="2">
    <source>
        <dbReference type="EMBL" id="MDT0323944.1"/>
    </source>
</evidence>
<dbReference type="Proteomes" id="UP001183420">
    <property type="component" value="Unassembled WGS sequence"/>
</dbReference>
<dbReference type="EMBL" id="JAVREM010000379">
    <property type="protein sequence ID" value="MDT0323944.1"/>
    <property type="molecule type" value="Genomic_DNA"/>
</dbReference>
<feature type="non-terminal residue" evidence="2">
    <location>
        <position position="124"/>
    </location>
</feature>
<dbReference type="RefSeq" id="WP_311605292.1">
    <property type="nucleotide sequence ID" value="NZ_JAVREM010000379.1"/>
</dbReference>
<organism evidence="2 3">
    <name type="scientific">Streptomyces millisiae</name>
    <dbReference type="NCBI Taxonomy" id="3075542"/>
    <lineage>
        <taxon>Bacteria</taxon>
        <taxon>Bacillati</taxon>
        <taxon>Actinomycetota</taxon>
        <taxon>Actinomycetes</taxon>
        <taxon>Kitasatosporales</taxon>
        <taxon>Streptomycetaceae</taxon>
        <taxon>Streptomyces</taxon>
    </lineage>
</organism>
<name>A0ABU2M2B3_9ACTN</name>
<gene>
    <name evidence="2" type="ORF">RNC47_37185</name>
</gene>
<evidence type="ECO:0000313" key="3">
    <source>
        <dbReference type="Proteomes" id="UP001183420"/>
    </source>
</evidence>
<protein>
    <submittedName>
        <fullName evidence="2">Uncharacterized protein</fullName>
    </submittedName>
</protein>
<feature type="region of interest" description="Disordered" evidence="1">
    <location>
        <begin position="1"/>
        <end position="22"/>
    </location>
</feature>